<dbReference type="EMBL" id="CACRXK020005553">
    <property type="protein sequence ID" value="CAB4006607.1"/>
    <property type="molecule type" value="Genomic_DNA"/>
</dbReference>
<dbReference type="SUPFAM" id="SSF55447">
    <property type="entry name" value="CO dehydrogenase flavoprotein C-terminal domain-like"/>
    <property type="match status" value="1"/>
</dbReference>
<dbReference type="Pfam" id="PF03450">
    <property type="entry name" value="CO_deh_flav_C"/>
    <property type="match status" value="1"/>
</dbReference>
<keyword evidence="2" id="KW-1185">Reference proteome</keyword>
<dbReference type="OrthoDB" id="8300278at2759"/>
<reference evidence="1" key="1">
    <citation type="submission" date="2020-04" db="EMBL/GenBank/DDBJ databases">
        <authorList>
            <person name="Alioto T."/>
            <person name="Alioto T."/>
            <person name="Gomez Garrido J."/>
        </authorList>
    </citation>
    <scope>NUCLEOTIDE SEQUENCE</scope>
    <source>
        <strain evidence="1">A484AB</strain>
    </source>
</reference>
<dbReference type="Gene3D" id="3.30.390.50">
    <property type="entry name" value="CO dehydrogenase flavoprotein, C-terminal domain"/>
    <property type="match status" value="1"/>
</dbReference>
<evidence type="ECO:0000313" key="1">
    <source>
        <dbReference type="EMBL" id="CAB4006607.1"/>
    </source>
</evidence>
<sequence>MANAHAYVNAGFRASMNSNFTVNGTPSLVFGGVKLSPLRASETEQYLSGKNILDSGTLKGSYS</sequence>
<evidence type="ECO:0000313" key="2">
    <source>
        <dbReference type="Proteomes" id="UP001152795"/>
    </source>
</evidence>
<name>A0A7D9EEN8_PARCT</name>
<dbReference type="Proteomes" id="UP001152795">
    <property type="component" value="Unassembled WGS sequence"/>
</dbReference>
<gene>
    <name evidence="1" type="ORF">PACLA_8A067660</name>
</gene>
<organism evidence="1 2">
    <name type="scientific">Paramuricea clavata</name>
    <name type="common">Red gorgonian</name>
    <name type="synonym">Violescent sea-whip</name>
    <dbReference type="NCBI Taxonomy" id="317549"/>
    <lineage>
        <taxon>Eukaryota</taxon>
        <taxon>Metazoa</taxon>
        <taxon>Cnidaria</taxon>
        <taxon>Anthozoa</taxon>
        <taxon>Octocorallia</taxon>
        <taxon>Malacalcyonacea</taxon>
        <taxon>Plexauridae</taxon>
        <taxon>Paramuricea</taxon>
    </lineage>
</organism>
<accession>A0A7D9EEN8</accession>
<dbReference type="InterPro" id="IPR005107">
    <property type="entry name" value="CO_DH_flav_C"/>
</dbReference>
<dbReference type="AlphaFoldDB" id="A0A7D9EEN8"/>
<comment type="caution">
    <text evidence="1">The sequence shown here is derived from an EMBL/GenBank/DDBJ whole genome shotgun (WGS) entry which is preliminary data.</text>
</comment>
<dbReference type="InterPro" id="IPR036683">
    <property type="entry name" value="CO_DH_flav_C_dom_sf"/>
</dbReference>
<proteinExistence type="predicted"/>
<protein>
    <submittedName>
        <fullName evidence="1">Xanthine dehydrogenase-like</fullName>
    </submittedName>
</protein>